<dbReference type="Proteomes" id="UP001215598">
    <property type="component" value="Unassembled WGS sequence"/>
</dbReference>
<keyword evidence="2" id="KW-1185">Reference proteome</keyword>
<name>A0AAD7JBW1_9AGAR</name>
<accession>A0AAD7JBW1</accession>
<comment type="caution">
    <text evidence="1">The sequence shown here is derived from an EMBL/GenBank/DDBJ whole genome shotgun (WGS) entry which is preliminary data.</text>
</comment>
<reference evidence="1" key="1">
    <citation type="submission" date="2023-03" db="EMBL/GenBank/DDBJ databases">
        <title>Massive genome expansion in bonnet fungi (Mycena s.s.) driven by repeated elements and novel gene families across ecological guilds.</title>
        <authorList>
            <consortium name="Lawrence Berkeley National Laboratory"/>
            <person name="Harder C.B."/>
            <person name="Miyauchi S."/>
            <person name="Viragh M."/>
            <person name="Kuo A."/>
            <person name="Thoen E."/>
            <person name="Andreopoulos B."/>
            <person name="Lu D."/>
            <person name="Skrede I."/>
            <person name="Drula E."/>
            <person name="Henrissat B."/>
            <person name="Morin E."/>
            <person name="Kohler A."/>
            <person name="Barry K."/>
            <person name="LaButti K."/>
            <person name="Morin E."/>
            <person name="Salamov A."/>
            <person name="Lipzen A."/>
            <person name="Mereny Z."/>
            <person name="Hegedus B."/>
            <person name="Baldrian P."/>
            <person name="Stursova M."/>
            <person name="Weitz H."/>
            <person name="Taylor A."/>
            <person name="Grigoriev I.V."/>
            <person name="Nagy L.G."/>
            <person name="Martin F."/>
            <person name="Kauserud H."/>
        </authorList>
    </citation>
    <scope>NUCLEOTIDE SEQUENCE</scope>
    <source>
        <strain evidence="1">CBHHK182m</strain>
    </source>
</reference>
<proteinExistence type="predicted"/>
<evidence type="ECO:0000313" key="2">
    <source>
        <dbReference type="Proteomes" id="UP001215598"/>
    </source>
</evidence>
<evidence type="ECO:0000313" key="1">
    <source>
        <dbReference type="EMBL" id="KAJ7759945.1"/>
    </source>
</evidence>
<protein>
    <submittedName>
        <fullName evidence="1">Uncharacterized protein</fullName>
    </submittedName>
</protein>
<sequence>MDFGRSPKPSRPSLWCTPGPSCGYCLVRLLFRVRLLVSRILSHGYCGYCFADTVLVASNPAPATETHASPADAIFMGSTATGKGTLHSSCRLWGISGALRTTRVMALLAEFGHPRTDPPRNSDLPRCYPASPVPLRALRFPEKYFFSPRNVALSFSQPNGSIPVLMSRPGSAAAIFKTSFSTSTNNKICGRPVHTFCKGTAVQQRAEDWWTPGIFVGEGRTSPRPYGF</sequence>
<dbReference type="AlphaFoldDB" id="A0AAD7JBW1"/>
<dbReference type="EMBL" id="JARKIB010000038">
    <property type="protein sequence ID" value="KAJ7759945.1"/>
    <property type="molecule type" value="Genomic_DNA"/>
</dbReference>
<organism evidence="1 2">
    <name type="scientific">Mycena metata</name>
    <dbReference type="NCBI Taxonomy" id="1033252"/>
    <lineage>
        <taxon>Eukaryota</taxon>
        <taxon>Fungi</taxon>
        <taxon>Dikarya</taxon>
        <taxon>Basidiomycota</taxon>
        <taxon>Agaricomycotina</taxon>
        <taxon>Agaricomycetes</taxon>
        <taxon>Agaricomycetidae</taxon>
        <taxon>Agaricales</taxon>
        <taxon>Marasmiineae</taxon>
        <taxon>Mycenaceae</taxon>
        <taxon>Mycena</taxon>
    </lineage>
</organism>
<gene>
    <name evidence="1" type="ORF">B0H16DRAFT_1815179</name>
</gene>